<dbReference type="AlphaFoldDB" id="A0A097QSF8"/>
<proteinExistence type="predicted"/>
<evidence type="ECO:0000256" key="1">
    <source>
        <dbReference type="SAM" id="Phobius"/>
    </source>
</evidence>
<feature type="transmembrane region" description="Helical" evidence="1">
    <location>
        <begin position="231"/>
        <end position="250"/>
    </location>
</feature>
<organism evidence="2 3">
    <name type="scientific">Thermococcus eurythermalis</name>
    <dbReference type="NCBI Taxonomy" id="1505907"/>
    <lineage>
        <taxon>Archaea</taxon>
        <taxon>Methanobacteriati</taxon>
        <taxon>Methanobacteriota</taxon>
        <taxon>Thermococci</taxon>
        <taxon>Thermococcales</taxon>
        <taxon>Thermococcaceae</taxon>
        <taxon>Thermococcus</taxon>
    </lineage>
</organism>
<dbReference type="HOGENOM" id="CLU_093725_0_0_2"/>
<keyword evidence="3" id="KW-1185">Reference proteome</keyword>
<keyword evidence="1" id="KW-0472">Membrane</keyword>
<feature type="transmembrane region" description="Helical" evidence="1">
    <location>
        <begin position="12"/>
        <end position="33"/>
    </location>
</feature>
<dbReference type="OrthoDB" id="100129at2157"/>
<sequence>MKILRWELGDPLNLAAFAFGFLLIGTSLFIGGIRVSNHFMVFPPEEDSLVAFSYRAMGVSVPLLSERVYTSFILTAVLLSSLVLRNDRDTRFALSVYSLPVGRKRLVLSKVLAVFVLLFTASFLPFILTVAYIFGDTGSFILSAFLSKGLLLVYLLYWALAVFYAVAVSSFVAIISLNTFVSIMAGLSALYVPYSLGASFLPPKVLNTAILQAYTSEIALSGWIPHLLSSAFLPCVFLPVLLIILTTYVAERRDVK</sequence>
<feature type="transmembrane region" description="Helical" evidence="1">
    <location>
        <begin position="107"/>
        <end position="134"/>
    </location>
</feature>
<gene>
    <name evidence="2" type="ORF">TEU_03050</name>
</gene>
<protein>
    <submittedName>
        <fullName evidence="2">Uncharacterized protein</fullName>
    </submittedName>
</protein>
<keyword evidence="1" id="KW-1133">Transmembrane helix</keyword>
<evidence type="ECO:0000313" key="2">
    <source>
        <dbReference type="EMBL" id="AIU69402.1"/>
    </source>
</evidence>
<accession>A0A097QSF8</accession>
<feature type="transmembrane region" description="Helical" evidence="1">
    <location>
        <begin position="171"/>
        <end position="194"/>
    </location>
</feature>
<dbReference type="GeneID" id="25152411"/>
<dbReference type="KEGG" id="teu:TEU_03050"/>
<dbReference type="RefSeq" id="WP_050002383.1">
    <property type="nucleotide sequence ID" value="NZ_CP008887.1"/>
</dbReference>
<reference evidence="2 3" key="1">
    <citation type="journal article" date="2015" name="Int. J. Syst. Evol. Microbiol.">
        <title>Thermococcus eurythermalis sp. nov., a conditional piezophilic hyperthermophilic archaeon with a wide temperature range isolated from an oil-immersed chimney in the Guaymas Basin.</title>
        <authorList>
            <person name="Zhao W."/>
            <person name="Zeng X."/>
            <person name="Xiao X."/>
        </authorList>
    </citation>
    <scope>NUCLEOTIDE SEQUENCE [LARGE SCALE GENOMIC DNA]</scope>
    <source>
        <strain evidence="2 3">A501</strain>
    </source>
</reference>
<name>A0A097QSF8_9EURY</name>
<dbReference type="STRING" id="1505907.TEU_03050"/>
<evidence type="ECO:0000313" key="3">
    <source>
        <dbReference type="Proteomes" id="UP000029980"/>
    </source>
</evidence>
<dbReference type="Proteomes" id="UP000029980">
    <property type="component" value="Chromosome"/>
</dbReference>
<feature type="transmembrane region" description="Helical" evidence="1">
    <location>
        <begin position="140"/>
        <end position="164"/>
    </location>
</feature>
<dbReference type="EMBL" id="CP008887">
    <property type="protein sequence ID" value="AIU69402.1"/>
    <property type="molecule type" value="Genomic_DNA"/>
</dbReference>
<keyword evidence="1" id="KW-0812">Transmembrane</keyword>
<feature type="transmembrane region" description="Helical" evidence="1">
    <location>
        <begin position="68"/>
        <end position="86"/>
    </location>
</feature>